<evidence type="ECO:0000256" key="3">
    <source>
        <dbReference type="ARBA" id="ARBA00022475"/>
    </source>
</evidence>
<dbReference type="PROSITE" id="PS51105">
    <property type="entry name" value="PTS_EIIC_TYPE_3"/>
    <property type="match status" value="1"/>
</dbReference>
<dbReference type="PANTHER" id="PTHR33989">
    <property type="match status" value="1"/>
</dbReference>
<evidence type="ECO:0000256" key="8">
    <source>
        <dbReference type="PIRNR" id="PIRNR006351"/>
    </source>
</evidence>
<feature type="transmembrane region" description="Helical" evidence="9">
    <location>
        <begin position="344"/>
        <end position="364"/>
    </location>
</feature>
<dbReference type="Proteomes" id="UP001589855">
    <property type="component" value="Unassembled WGS sequence"/>
</dbReference>
<evidence type="ECO:0000256" key="4">
    <source>
        <dbReference type="ARBA" id="ARBA00022597"/>
    </source>
</evidence>
<evidence type="ECO:0000313" key="12">
    <source>
        <dbReference type="Proteomes" id="UP001589855"/>
    </source>
</evidence>
<evidence type="ECO:0000256" key="9">
    <source>
        <dbReference type="SAM" id="Phobius"/>
    </source>
</evidence>
<name>A0ABV6K730_9LACO</name>
<feature type="transmembrane region" description="Helical" evidence="9">
    <location>
        <begin position="31"/>
        <end position="53"/>
    </location>
</feature>
<accession>A0ABV6K730</accession>
<feature type="transmembrane region" description="Helical" evidence="9">
    <location>
        <begin position="100"/>
        <end position="119"/>
    </location>
</feature>
<reference evidence="11 12" key="1">
    <citation type="submission" date="2024-09" db="EMBL/GenBank/DDBJ databases">
        <authorList>
            <person name="Sun Q."/>
            <person name="Mori K."/>
        </authorList>
    </citation>
    <scope>NUCLEOTIDE SEQUENCE [LARGE SCALE GENOMIC DNA]</scope>
    <source>
        <strain evidence="11 12">TBRC 4575</strain>
    </source>
</reference>
<dbReference type="RefSeq" id="WP_137644208.1">
    <property type="nucleotide sequence ID" value="NZ_BAABRM010000006.1"/>
</dbReference>
<evidence type="ECO:0000256" key="5">
    <source>
        <dbReference type="ARBA" id="ARBA00022692"/>
    </source>
</evidence>
<feature type="transmembrane region" description="Helical" evidence="9">
    <location>
        <begin position="315"/>
        <end position="332"/>
    </location>
</feature>
<dbReference type="PIRSF" id="PIRSF006351">
    <property type="entry name" value="PTS_EIIC-Cellobiose"/>
    <property type="match status" value="1"/>
</dbReference>
<feature type="transmembrane region" description="Helical" evidence="9">
    <location>
        <begin position="384"/>
        <end position="410"/>
    </location>
</feature>
<comment type="subcellular location">
    <subcellularLocation>
        <location evidence="1">Cell membrane</location>
        <topology evidence="1">Multi-pass membrane protein</topology>
    </subcellularLocation>
</comment>
<feature type="transmembrane region" description="Helical" evidence="9">
    <location>
        <begin position="283"/>
        <end position="303"/>
    </location>
</feature>
<keyword evidence="2 8" id="KW-0813">Transport</keyword>
<organism evidence="11 12">
    <name type="scientific">Lactiplantibacillus plajomi</name>
    <dbReference type="NCBI Taxonomy" id="1457217"/>
    <lineage>
        <taxon>Bacteria</taxon>
        <taxon>Bacillati</taxon>
        <taxon>Bacillota</taxon>
        <taxon>Bacilli</taxon>
        <taxon>Lactobacillales</taxon>
        <taxon>Lactobacillaceae</taxon>
        <taxon>Lactiplantibacillus</taxon>
    </lineage>
</organism>
<dbReference type="InterPro" id="IPR003352">
    <property type="entry name" value="PTS_EIIC"/>
</dbReference>
<sequence length="435" mass="46680">MHGFMNFLQNKLAPVGERISKQRHLKALREGFMLAMPLILVGSIFQLLVSFPITSYTNWLAKTGIGDVLNRMVNNSFGLIALLTTFGIAYRLAQSYDTEGLPAGALSLASFLLATPSIADKTGVAGIPYSGIGGQGLFSAIVIAFITAEIYRWFIQKNITIKMPDSVPAVVGQSFMALVPGAVILIFFALVNAGLKALNITSLNALLAIIVGKPLSLIGGSLIGAFVAILLNSLFWFCGVNGGQVVNTVMQPIWLQFTDENRVALQAGAEHLPNIITQPFIDLFVYAGGGGATIGLALCLMFFSRSKEYKTLGKISGIPALFNINTAILFTFPTVLNPIMMIPFLLAPIANAAITYFAMVLGWVPLTTGVTLPWTTPPIIGGFLATGGSWAAALLQALCVVLSFFIYYPFFKVADRAHVKQEKEDVTTKATTEQA</sequence>
<feature type="transmembrane region" description="Helical" evidence="9">
    <location>
        <begin position="73"/>
        <end position="93"/>
    </location>
</feature>
<evidence type="ECO:0000259" key="10">
    <source>
        <dbReference type="PROSITE" id="PS51105"/>
    </source>
</evidence>
<evidence type="ECO:0000256" key="7">
    <source>
        <dbReference type="ARBA" id="ARBA00023136"/>
    </source>
</evidence>
<keyword evidence="3 8" id="KW-1003">Cell membrane</keyword>
<feature type="domain" description="PTS EIIC type-3" evidence="10">
    <location>
        <begin position="8"/>
        <end position="410"/>
    </location>
</feature>
<feature type="transmembrane region" description="Helical" evidence="9">
    <location>
        <begin position="215"/>
        <end position="237"/>
    </location>
</feature>
<keyword evidence="12" id="KW-1185">Reference proteome</keyword>
<evidence type="ECO:0000256" key="6">
    <source>
        <dbReference type="ARBA" id="ARBA00022989"/>
    </source>
</evidence>
<dbReference type="PANTHER" id="PTHR33989:SF4">
    <property type="entry name" value="PTS SYSTEM N,N'-DIACETYLCHITOBIOSE-SPECIFIC EIIC COMPONENT"/>
    <property type="match status" value="1"/>
</dbReference>
<evidence type="ECO:0000313" key="11">
    <source>
        <dbReference type="EMBL" id="MFC0424879.1"/>
    </source>
</evidence>
<dbReference type="Pfam" id="PF02378">
    <property type="entry name" value="PTS_EIIC"/>
    <property type="match status" value="1"/>
</dbReference>
<dbReference type="NCBIfam" id="TIGR00410">
    <property type="entry name" value="lacE"/>
    <property type="match status" value="1"/>
</dbReference>
<keyword evidence="6 9" id="KW-1133">Transmembrane helix</keyword>
<gene>
    <name evidence="11" type="ORF">ACFFGS_12155</name>
</gene>
<dbReference type="InterPro" id="IPR004501">
    <property type="entry name" value="PTS_EIIC_3"/>
</dbReference>
<keyword evidence="5 9" id="KW-0812">Transmembrane</keyword>
<feature type="transmembrane region" description="Helical" evidence="9">
    <location>
        <begin position="131"/>
        <end position="154"/>
    </location>
</feature>
<dbReference type="InterPro" id="IPR004796">
    <property type="entry name" value="PTS_IIC_cello"/>
</dbReference>
<comment type="function">
    <text evidence="8">The phosphoenolpyruvate-dependent sugar phosphotransferase system (PTS), a major carbohydrate active -transport system, catalyzes the phosphorylation of incoming sugar substrates concomitant with their translocation across the cell membrane.</text>
</comment>
<feature type="transmembrane region" description="Helical" evidence="9">
    <location>
        <begin position="175"/>
        <end position="195"/>
    </location>
</feature>
<protein>
    <recommendedName>
        <fullName evidence="8">Permease IIC component</fullName>
    </recommendedName>
</protein>
<proteinExistence type="predicted"/>
<dbReference type="EMBL" id="JBHLUK010000075">
    <property type="protein sequence ID" value="MFC0424879.1"/>
    <property type="molecule type" value="Genomic_DNA"/>
</dbReference>
<keyword evidence="7 8" id="KW-0472">Membrane</keyword>
<evidence type="ECO:0000256" key="1">
    <source>
        <dbReference type="ARBA" id="ARBA00004651"/>
    </source>
</evidence>
<evidence type="ECO:0000256" key="2">
    <source>
        <dbReference type="ARBA" id="ARBA00022448"/>
    </source>
</evidence>
<dbReference type="InterPro" id="IPR051088">
    <property type="entry name" value="PTS_Sugar-EIIC/EIIB"/>
</dbReference>
<keyword evidence="4 8" id="KW-0762">Sugar transport</keyword>
<comment type="caution">
    <text evidence="11">The sequence shown here is derived from an EMBL/GenBank/DDBJ whole genome shotgun (WGS) entry which is preliminary data.</text>
</comment>